<protein>
    <submittedName>
        <fullName evidence="1">Uncharacterized protein</fullName>
    </submittedName>
</protein>
<accession>A0AA48KDB7</accession>
<dbReference type="RefSeq" id="WP_243334060.1">
    <property type="nucleotide sequence ID" value="NZ_AP027081.1"/>
</dbReference>
<organism evidence="1 2">
    <name type="scientific">Mesoterricola sediminis</name>
    <dbReference type="NCBI Taxonomy" id="2927980"/>
    <lineage>
        <taxon>Bacteria</taxon>
        <taxon>Pseudomonadati</taxon>
        <taxon>Acidobacteriota</taxon>
        <taxon>Holophagae</taxon>
        <taxon>Holophagales</taxon>
        <taxon>Holophagaceae</taxon>
        <taxon>Mesoterricola</taxon>
    </lineage>
</organism>
<dbReference type="AlphaFoldDB" id="A0AA48KDB7"/>
<keyword evidence="2" id="KW-1185">Reference proteome</keyword>
<evidence type="ECO:0000313" key="2">
    <source>
        <dbReference type="Proteomes" id="UP001228113"/>
    </source>
</evidence>
<proteinExistence type="predicted"/>
<evidence type="ECO:0000313" key="1">
    <source>
        <dbReference type="EMBL" id="BDU76147.1"/>
    </source>
</evidence>
<dbReference type="EMBL" id="AP027081">
    <property type="protein sequence ID" value="BDU76147.1"/>
    <property type="molecule type" value="Genomic_DNA"/>
</dbReference>
<gene>
    <name evidence="1" type="ORF">METESE_11050</name>
</gene>
<dbReference type="Proteomes" id="UP001228113">
    <property type="component" value="Chromosome"/>
</dbReference>
<reference evidence="1" key="1">
    <citation type="journal article" date="2023" name="Int. J. Syst. Evol. Microbiol.">
        <title>Mesoterricola silvestris gen. nov., sp. nov., Mesoterricola sediminis sp. nov., Geothrix oryzae sp. nov., Geothrix edaphica sp. nov., Geothrix rubra sp. nov., and Geothrix limicola sp. nov., six novel members of Acidobacteriota isolated from soils.</title>
        <authorList>
            <person name="Itoh H."/>
            <person name="Sugisawa Y."/>
            <person name="Mise K."/>
            <person name="Xu Z."/>
            <person name="Kuniyasu M."/>
            <person name="Ushijima N."/>
            <person name="Kawano K."/>
            <person name="Kobayashi E."/>
            <person name="Shiratori Y."/>
            <person name="Masuda Y."/>
            <person name="Senoo K."/>
        </authorList>
    </citation>
    <scope>NUCLEOTIDE SEQUENCE</scope>
    <source>
        <strain evidence="1">W786</strain>
    </source>
</reference>
<sequence>MDAQVQASVKHLLQEWMTRRQQALLEQVMVAWSEAASHLTPDDALLEALRAAMPVPAPPPVPEAIPARAEALEAALDRLEDAGTQGEVLKQLLEGLHPFAARSAVFVIKQGIATLFSLRGFDGTAPRTPVVPPSDLEALLHGRLRVLQEDSAAYPALLGALAAAPARQALVLPLRLRRKVVALLLADGGEADLLAGSAPVRALALAAEAKLSHLAGAKEEERTPAPEVHPSSLTQRIPEPIAEAAPALDPKVRQNAERSARVLVGDIELYFPAKVAQGQQQGNLYAALRDELDRSRASFVERYGGDLESQHQIFYNTVVHQLCGGDPSRLGPAPWAASTHP</sequence>
<dbReference type="KEGG" id="msea:METESE_11050"/>
<name>A0AA48KDB7_9BACT</name>